<proteinExistence type="predicted"/>
<organism evidence="1">
    <name type="scientific">marine sediment metagenome</name>
    <dbReference type="NCBI Taxonomy" id="412755"/>
    <lineage>
        <taxon>unclassified sequences</taxon>
        <taxon>metagenomes</taxon>
        <taxon>ecological metagenomes</taxon>
    </lineage>
</organism>
<sequence length="144" mass="16094">AIIPSMPLELSDSQRTALTSALDDILNSTKGSAQLSHVEYDELMKKYNDYSDEDKIVLFNLWKDLWNYIKGALQLSAPEFEELKTKYLGLGAPITPPITPPTPPEEDPRDDIILDLQDTIKALNKTIENLNIKIGELSGIPPED</sequence>
<comment type="caution">
    <text evidence="1">The sequence shown here is derived from an EMBL/GenBank/DDBJ whole genome shotgun (WGS) entry which is preliminary data.</text>
</comment>
<accession>X1GYG3</accession>
<feature type="non-terminal residue" evidence="1">
    <location>
        <position position="1"/>
    </location>
</feature>
<dbReference type="EMBL" id="BARU01034198">
    <property type="protein sequence ID" value="GAH62207.1"/>
    <property type="molecule type" value="Genomic_DNA"/>
</dbReference>
<protein>
    <submittedName>
        <fullName evidence="1">Uncharacterized protein</fullName>
    </submittedName>
</protein>
<evidence type="ECO:0000313" key="1">
    <source>
        <dbReference type="EMBL" id="GAH62207.1"/>
    </source>
</evidence>
<gene>
    <name evidence="1" type="ORF">S03H2_53716</name>
</gene>
<dbReference type="AlphaFoldDB" id="X1GYG3"/>
<name>X1GYG3_9ZZZZ</name>
<reference evidence="1" key="1">
    <citation type="journal article" date="2014" name="Front. Microbiol.">
        <title>High frequency of phylogenetically diverse reductive dehalogenase-homologous genes in deep subseafloor sedimentary metagenomes.</title>
        <authorList>
            <person name="Kawai M."/>
            <person name="Futagami T."/>
            <person name="Toyoda A."/>
            <person name="Takaki Y."/>
            <person name="Nishi S."/>
            <person name="Hori S."/>
            <person name="Arai W."/>
            <person name="Tsubouchi T."/>
            <person name="Morono Y."/>
            <person name="Uchiyama I."/>
            <person name="Ito T."/>
            <person name="Fujiyama A."/>
            <person name="Inagaki F."/>
            <person name="Takami H."/>
        </authorList>
    </citation>
    <scope>NUCLEOTIDE SEQUENCE</scope>
    <source>
        <strain evidence="1">Expedition CK06-06</strain>
    </source>
</reference>